<evidence type="ECO:0000256" key="1">
    <source>
        <dbReference type="ARBA" id="ARBA00004141"/>
    </source>
</evidence>
<evidence type="ECO:0000256" key="4">
    <source>
        <dbReference type="ARBA" id="ARBA00022692"/>
    </source>
</evidence>
<protein>
    <recommendedName>
        <fullName evidence="13">Mitochondrial carrier protein</fullName>
    </recommendedName>
</protein>
<keyword evidence="12" id="KW-1185">Reference proteome</keyword>
<keyword evidence="7 8" id="KW-0472">Membrane</keyword>
<feature type="repeat" description="Solcar" evidence="8">
    <location>
        <begin position="242"/>
        <end position="330"/>
    </location>
</feature>
<evidence type="ECO:0008006" key="13">
    <source>
        <dbReference type="Google" id="ProtNLM"/>
    </source>
</evidence>
<proteinExistence type="inferred from homology"/>
<keyword evidence="3 9" id="KW-0813">Transport</keyword>
<dbReference type="Pfam" id="PF00153">
    <property type="entry name" value="Mito_carr"/>
    <property type="match status" value="3"/>
</dbReference>
<keyword evidence="4 8" id="KW-0812">Transmembrane</keyword>
<reference evidence="11" key="1">
    <citation type="submission" date="2024-02" db="EMBL/GenBank/DDBJ databases">
        <authorList>
            <consortium name="ELIXIR-Norway"/>
            <consortium name="Elixir Norway"/>
        </authorList>
    </citation>
    <scope>NUCLEOTIDE SEQUENCE</scope>
</reference>
<evidence type="ECO:0000313" key="12">
    <source>
        <dbReference type="Proteomes" id="UP001497512"/>
    </source>
</evidence>
<evidence type="ECO:0000256" key="10">
    <source>
        <dbReference type="SAM" id="MobiDB-lite"/>
    </source>
</evidence>
<evidence type="ECO:0000256" key="6">
    <source>
        <dbReference type="ARBA" id="ARBA00022989"/>
    </source>
</evidence>
<evidence type="ECO:0000256" key="3">
    <source>
        <dbReference type="ARBA" id="ARBA00022448"/>
    </source>
</evidence>
<evidence type="ECO:0000313" key="11">
    <source>
        <dbReference type="EMBL" id="CAK9221304.1"/>
    </source>
</evidence>
<evidence type="ECO:0000256" key="5">
    <source>
        <dbReference type="ARBA" id="ARBA00022737"/>
    </source>
</evidence>
<dbReference type="Gene3D" id="1.50.40.10">
    <property type="entry name" value="Mitochondrial carrier domain"/>
    <property type="match status" value="2"/>
</dbReference>
<name>A0ABP0UHD1_9BRYO</name>
<dbReference type="EMBL" id="OZ019895">
    <property type="protein sequence ID" value="CAK9221304.1"/>
    <property type="molecule type" value="Genomic_DNA"/>
</dbReference>
<dbReference type="Proteomes" id="UP001497512">
    <property type="component" value="Chromosome 3"/>
</dbReference>
<comment type="subcellular location">
    <subcellularLocation>
        <location evidence="1">Membrane</location>
        <topology evidence="1">Multi-pass membrane protein</topology>
    </subcellularLocation>
</comment>
<dbReference type="PANTHER" id="PTHR45667">
    <property type="entry name" value="S-ADENOSYLMETHIONINE MITOCHONDRIAL CARRIER PROTEIN"/>
    <property type="match status" value="1"/>
</dbReference>
<sequence>MMFCGARERLQRKAQARSFMSSSAKDDELQPPVGERVEAVPQQYWEDNFVAGATASLLSKVVLQPLDFAKTLLQASPEVRGSYNNLGQCIAGVVKQGGMCKLYTGFLASVAVSGPSSAVFIACYECSKNAIEKVAATFPPPLASIQNIAPILAAAFGNLAASTVRVPPEVIKQRVQAGLYRDVLQAIKAIWVNEGFSGFYCGYSLQVSRDIPYSALQFMTFEMLKRQHLDAQMPGRRKKRVKGIADDLWMGALAGAVACTLTTPLDVAKTRVMTQDPTGNSVYLGLQATLQKIWLEEGVHGFGRGMVPRILYKVPASAVFLVCYGAMKRLLQATRSRQHHSTIKGPGAAAKSSRYTAPQLATHRSKAQAEEMKSKIHLD</sequence>
<dbReference type="InterPro" id="IPR023395">
    <property type="entry name" value="MCP_dom_sf"/>
</dbReference>
<evidence type="ECO:0000256" key="7">
    <source>
        <dbReference type="ARBA" id="ARBA00023136"/>
    </source>
</evidence>
<dbReference type="SUPFAM" id="SSF103506">
    <property type="entry name" value="Mitochondrial carrier"/>
    <property type="match status" value="1"/>
</dbReference>
<evidence type="ECO:0000256" key="9">
    <source>
        <dbReference type="RuleBase" id="RU000488"/>
    </source>
</evidence>
<gene>
    <name evidence="11" type="ORF">CSSPTR1EN2_LOCUS15889</name>
</gene>
<organism evidence="11 12">
    <name type="scientific">Sphagnum troendelagicum</name>
    <dbReference type="NCBI Taxonomy" id="128251"/>
    <lineage>
        <taxon>Eukaryota</taxon>
        <taxon>Viridiplantae</taxon>
        <taxon>Streptophyta</taxon>
        <taxon>Embryophyta</taxon>
        <taxon>Bryophyta</taxon>
        <taxon>Sphagnophytina</taxon>
        <taxon>Sphagnopsida</taxon>
        <taxon>Sphagnales</taxon>
        <taxon>Sphagnaceae</taxon>
        <taxon>Sphagnum</taxon>
    </lineage>
</organism>
<keyword evidence="6" id="KW-1133">Transmembrane helix</keyword>
<keyword evidence="5" id="KW-0677">Repeat</keyword>
<evidence type="ECO:0000256" key="2">
    <source>
        <dbReference type="ARBA" id="ARBA00006375"/>
    </source>
</evidence>
<feature type="region of interest" description="Disordered" evidence="10">
    <location>
        <begin position="335"/>
        <end position="379"/>
    </location>
</feature>
<feature type="repeat" description="Solcar" evidence="8">
    <location>
        <begin position="43"/>
        <end position="130"/>
    </location>
</feature>
<dbReference type="PRINTS" id="PR00926">
    <property type="entry name" value="MITOCARRIER"/>
</dbReference>
<evidence type="ECO:0000256" key="8">
    <source>
        <dbReference type="PROSITE-ProRule" id="PRU00282"/>
    </source>
</evidence>
<dbReference type="PROSITE" id="PS50920">
    <property type="entry name" value="SOLCAR"/>
    <property type="match status" value="3"/>
</dbReference>
<feature type="repeat" description="Solcar" evidence="8">
    <location>
        <begin position="145"/>
        <end position="227"/>
    </location>
</feature>
<accession>A0ABP0UHD1</accession>
<dbReference type="InterPro" id="IPR018108">
    <property type="entry name" value="MCP_transmembrane"/>
</dbReference>
<feature type="compositionally biased region" description="Basic and acidic residues" evidence="10">
    <location>
        <begin position="367"/>
        <end position="379"/>
    </location>
</feature>
<comment type="similarity">
    <text evidence="2 9">Belongs to the mitochondrial carrier (TC 2.A.29) family.</text>
</comment>
<dbReference type="InterPro" id="IPR002067">
    <property type="entry name" value="MCP"/>
</dbReference>